<evidence type="ECO:0000313" key="3">
    <source>
        <dbReference type="Proteomes" id="UP000822184"/>
    </source>
</evidence>
<keyword evidence="1" id="KW-0812">Transmembrane</keyword>
<dbReference type="AlphaFoldDB" id="A0AAE5H173"/>
<reference evidence="2" key="1">
    <citation type="submission" date="2020-06" db="EMBL/GenBank/DDBJ databases">
        <title>Genomic insights into acetone-butanol-ethanol (ABE) fermentation by sequencing solventogenic clostridia strains.</title>
        <authorList>
            <person name="Brown S."/>
        </authorList>
    </citation>
    <scope>NUCLEOTIDE SEQUENCE</scope>
    <source>
        <strain evidence="2">DJ123</strain>
    </source>
</reference>
<proteinExistence type="predicted"/>
<gene>
    <name evidence="2" type="ORF">BCD95_000897</name>
</gene>
<dbReference type="Proteomes" id="UP000822184">
    <property type="component" value="Unassembled WGS sequence"/>
</dbReference>
<protein>
    <submittedName>
        <fullName evidence="2">Uncharacterized protein</fullName>
    </submittedName>
</protein>
<feature type="transmembrane region" description="Helical" evidence="1">
    <location>
        <begin position="12"/>
        <end position="34"/>
    </location>
</feature>
<keyword evidence="1" id="KW-1133">Transmembrane helix</keyword>
<organism evidence="2 3">
    <name type="scientific">Clostridium beijerinckii</name>
    <name type="common">Clostridium MP</name>
    <dbReference type="NCBI Taxonomy" id="1520"/>
    <lineage>
        <taxon>Bacteria</taxon>
        <taxon>Bacillati</taxon>
        <taxon>Bacillota</taxon>
        <taxon>Clostridia</taxon>
        <taxon>Eubacteriales</taxon>
        <taxon>Clostridiaceae</taxon>
        <taxon>Clostridium</taxon>
    </lineage>
</organism>
<keyword evidence="1" id="KW-0472">Membrane</keyword>
<dbReference type="EMBL" id="JABTDW010000001">
    <property type="protein sequence ID" value="NSB12638.1"/>
    <property type="molecule type" value="Genomic_DNA"/>
</dbReference>
<sequence length="65" mass="7231">MTAKPSTGKPMILASLAALVNLEYIFSDYAMLFLELLMKILIISSLGASKIDCGVEYWLKTQLNF</sequence>
<name>A0AAE5H173_CLOBE</name>
<accession>A0AAE5H173</accession>
<comment type="caution">
    <text evidence="2">The sequence shown here is derived from an EMBL/GenBank/DDBJ whole genome shotgun (WGS) entry which is preliminary data.</text>
</comment>
<evidence type="ECO:0000313" key="2">
    <source>
        <dbReference type="EMBL" id="NSB12638.1"/>
    </source>
</evidence>
<evidence type="ECO:0000256" key="1">
    <source>
        <dbReference type="SAM" id="Phobius"/>
    </source>
</evidence>